<keyword evidence="1" id="KW-1133">Transmembrane helix</keyword>
<accession>A0ABS6JRI8</accession>
<dbReference type="Pfam" id="PF06961">
    <property type="entry name" value="DUF1294"/>
    <property type="match status" value="1"/>
</dbReference>
<dbReference type="RefSeq" id="WP_088077977.1">
    <property type="nucleotide sequence ID" value="NZ_JAHQCR010000030.1"/>
</dbReference>
<keyword evidence="1" id="KW-0472">Membrane</keyword>
<evidence type="ECO:0000256" key="1">
    <source>
        <dbReference type="SAM" id="Phobius"/>
    </source>
</evidence>
<name>A0ABS6JRI8_9BACI</name>
<feature type="transmembrane region" description="Helical" evidence="1">
    <location>
        <begin position="62"/>
        <end position="84"/>
    </location>
</feature>
<keyword evidence="3" id="KW-1185">Reference proteome</keyword>
<evidence type="ECO:0000313" key="2">
    <source>
        <dbReference type="EMBL" id="MBU9721172.1"/>
    </source>
</evidence>
<protein>
    <submittedName>
        <fullName evidence="2">DUF1294 domain-containing protein</fullName>
    </submittedName>
</protein>
<organism evidence="2 3">
    <name type="scientific">Evansella alkalicola</name>
    <dbReference type="NCBI Taxonomy" id="745819"/>
    <lineage>
        <taxon>Bacteria</taxon>
        <taxon>Bacillati</taxon>
        <taxon>Bacillota</taxon>
        <taxon>Bacilli</taxon>
        <taxon>Bacillales</taxon>
        <taxon>Bacillaceae</taxon>
        <taxon>Evansella</taxon>
    </lineage>
</organism>
<feature type="transmembrane region" description="Helical" evidence="1">
    <location>
        <begin position="37"/>
        <end position="55"/>
    </location>
</feature>
<comment type="caution">
    <text evidence="2">The sequence shown here is derived from an EMBL/GenBank/DDBJ whole genome shotgun (WGS) entry which is preliminary data.</text>
</comment>
<dbReference type="InterPro" id="IPR010718">
    <property type="entry name" value="DUF1294"/>
</dbReference>
<dbReference type="EMBL" id="JAHQCR010000030">
    <property type="protein sequence ID" value="MBU9721172.1"/>
    <property type="molecule type" value="Genomic_DNA"/>
</dbReference>
<keyword evidence="1" id="KW-0812">Transmembrane</keyword>
<sequence length="85" mass="9713">MALLYFLLLNIVSFTMMGIDKKRAIKGKWRISEKSLMLVAFIGGAFGMLVASRLFHHKTKKLLFKIGLPTFFIIHLALVIIYIVD</sequence>
<gene>
    <name evidence="2" type="ORF">KS407_06890</name>
</gene>
<reference evidence="2 3" key="1">
    <citation type="submission" date="2021-06" db="EMBL/GenBank/DDBJ databases">
        <title>Bacillus sp. RD4P76, an endophyte from a halophyte.</title>
        <authorList>
            <person name="Sun J.-Q."/>
        </authorList>
    </citation>
    <scope>NUCLEOTIDE SEQUENCE [LARGE SCALE GENOMIC DNA]</scope>
    <source>
        <strain evidence="2 3">JCM 17098</strain>
    </source>
</reference>
<dbReference type="Proteomes" id="UP000790580">
    <property type="component" value="Unassembled WGS sequence"/>
</dbReference>
<proteinExistence type="predicted"/>
<evidence type="ECO:0000313" key="3">
    <source>
        <dbReference type="Proteomes" id="UP000790580"/>
    </source>
</evidence>